<dbReference type="SUPFAM" id="SSF53850">
    <property type="entry name" value="Periplasmic binding protein-like II"/>
    <property type="match status" value="1"/>
</dbReference>
<protein>
    <submittedName>
        <fullName evidence="5">Extracellular solute-binding protein</fullName>
    </submittedName>
</protein>
<proteinExistence type="inferred from homology"/>
<dbReference type="PANTHER" id="PTHR30290">
    <property type="entry name" value="PERIPLASMIC BINDING COMPONENT OF ABC TRANSPORTER"/>
    <property type="match status" value="1"/>
</dbReference>
<dbReference type="InterPro" id="IPR030678">
    <property type="entry name" value="Peptide/Ni-bd"/>
</dbReference>
<name>A0AAU7X7A7_9HYPH</name>
<dbReference type="AlphaFoldDB" id="A0AAU7X7A7"/>
<comment type="subcellular location">
    <subcellularLocation>
        <location evidence="1">Periplasm</location>
    </subcellularLocation>
</comment>
<comment type="similarity">
    <text evidence="2">Belongs to the bacterial solute-binding protein 5 family.</text>
</comment>
<evidence type="ECO:0000256" key="2">
    <source>
        <dbReference type="ARBA" id="ARBA00005695"/>
    </source>
</evidence>
<keyword evidence="3" id="KW-0732">Signal</keyword>
<sequence length="653" mass="72527">MSRRGTPRGMDGSLVPIGLERMAEVLYRTTPSRRGVLGGLGLAAAGLAFGGPDGFSRAAAALPEGVESHGLSVFGDLKYPADFKHFAYVRPDAPKGGRLSTIAGRWAFNQNPQTFNSLNTLILKGDAAVGLTVIYDTLMVRALDEPDAVYGLVAKSVRAADGGNTFVFTLRPEARWHDGTPLTAEDVAFSLTLLKEKGHPQITETIRDMVSATAEGPSTVVVKLSGKQSRGLIQVIATLPILSKAYYASHDFEQSTLDVPLGSGPYKVGRFDAGRYIEYERVADYWAKDLPVNVGQNNFDVIRYEMYRERTTAFEGFKAGQYLLREEFTSIVWAQQYDFPAFKDGRVVRFELSDGSPSGAQGWFLNTRREKFADPRVREAIGLAFDFEWSNKNLFFGSYRRTHSFFENSDLKASGKPSPEEVALLEPFRGKVPDEVFDEPWSPPVSDGSGRDRKLFRRANELFTAAGWVNKDGRLRNAKGETLDIEFLDSDPIFGRVVGPYVQNLAALGVSATSRVVDPSQFEKRLRDFDYDAIVRRYSLSPTPDEGMRLYWGSKSAAQPGSSNLSGIRDPVVDALIEKVLGAPTRPAMVAAARALDRVLRAGRYWVPHWFKASHWMAMWDVYGRPETPPYDLALAAIWWIDRDKAKRLDKGL</sequence>
<dbReference type="CDD" id="cd08497">
    <property type="entry name" value="MbnE-like"/>
    <property type="match status" value="1"/>
</dbReference>
<evidence type="ECO:0000256" key="3">
    <source>
        <dbReference type="ARBA" id="ARBA00022729"/>
    </source>
</evidence>
<organism evidence="5">
    <name type="scientific">Methyloraptor flagellatus</name>
    <dbReference type="NCBI Taxonomy" id="3162530"/>
    <lineage>
        <taxon>Bacteria</taxon>
        <taxon>Pseudomonadati</taxon>
        <taxon>Pseudomonadota</taxon>
        <taxon>Alphaproteobacteria</taxon>
        <taxon>Hyphomicrobiales</taxon>
        <taxon>Ancalomicrobiaceae</taxon>
        <taxon>Methyloraptor</taxon>
    </lineage>
</organism>
<accession>A0AAU7X7A7</accession>
<dbReference type="InterPro" id="IPR006311">
    <property type="entry name" value="TAT_signal"/>
</dbReference>
<dbReference type="EMBL" id="CP158568">
    <property type="protein sequence ID" value="XBY43934.1"/>
    <property type="molecule type" value="Genomic_DNA"/>
</dbReference>
<dbReference type="InterPro" id="IPR039424">
    <property type="entry name" value="SBP_5"/>
</dbReference>
<dbReference type="GO" id="GO:0042884">
    <property type="term" value="P:microcin transport"/>
    <property type="evidence" value="ECO:0007669"/>
    <property type="project" value="TreeGrafter"/>
</dbReference>
<evidence type="ECO:0000256" key="1">
    <source>
        <dbReference type="ARBA" id="ARBA00004418"/>
    </source>
</evidence>
<feature type="domain" description="Solute-binding protein family 5" evidence="4">
    <location>
        <begin position="149"/>
        <end position="555"/>
    </location>
</feature>
<reference evidence="5" key="1">
    <citation type="submission" date="2024-06" db="EMBL/GenBank/DDBJ databases">
        <title>Methylostella associata gen. nov., sp. nov., a novel Ancalomicrobiaceae-affiliated facultatively methylotrophic bacteria that feed on methanotrophs of the genus Methylococcus.</title>
        <authorList>
            <person name="Saltykova V."/>
            <person name="Danilova O.V."/>
            <person name="Oshkin I.Y."/>
            <person name="Belova S.E."/>
            <person name="Pimenov N.V."/>
            <person name="Dedysh S.N."/>
        </authorList>
    </citation>
    <scope>NUCLEOTIDE SEQUENCE</scope>
    <source>
        <strain evidence="5">S20</strain>
    </source>
</reference>
<dbReference type="KEGG" id="mflg:ABS361_18005"/>
<dbReference type="PIRSF" id="PIRSF002741">
    <property type="entry name" value="MppA"/>
    <property type="match status" value="1"/>
</dbReference>
<dbReference type="GO" id="GO:0043190">
    <property type="term" value="C:ATP-binding cassette (ABC) transporter complex"/>
    <property type="evidence" value="ECO:0007669"/>
    <property type="project" value="InterPro"/>
</dbReference>
<dbReference type="Gene3D" id="3.40.190.10">
    <property type="entry name" value="Periplasmic binding protein-like II"/>
    <property type="match status" value="1"/>
</dbReference>
<dbReference type="PANTHER" id="PTHR30290:SF64">
    <property type="entry name" value="ABC TRANSPORTER PERIPLASMIC BINDING PROTEIN"/>
    <property type="match status" value="1"/>
</dbReference>
<evidence type="ECO:0000259" key="4">
    <source>
        <dbReference type="Pfam" id="PF00496"/>
    </source>
</evidence>
<dbReference type="GO" id="GO:0015833">
    <property type="term" value="P:peptide transport"/>
    <property type="evidence" value="ECO:0007669"/>
    <property type="project" value="TreeGrafter"/>
</dbReference>
<dbReference type="Pfam" id="PF00496">
    <property type="entry name" value="SBP_bac_5"/>
    <property type="match status" value="1"/>
</dbReference>
<dbReference type="PROSITE" id="PS51318">
    <property type="entry name" value="TAT"/>
    <property type="match status" value="1"/>
</dbReference>
<dbReference type="Gene3D" id="3.10.105.10">
    <property type="entry name" value="Dipeptide-binding Protein, Domain 3"/>
    <property type="match status" value="1"/>
</dbReference>
<gene>
    <name evidence="5" type="ORF">ABS361_18005</name>
</gene>
<evidence type="ECO:0000313" key="5">
    <source>
        <dbReference type="EMBL" id="XBY43934.1"/>
    </source>
</evidence>
<dbReference type="GO" id="GO:0030288">
    <property type="term" value="C:outer membrane-bounded periplasmic space"/>
    <property type="evidence" value="ECO:0007669"/>
    <property type="project" value="TreeGrafter"/>
</dbReference>
<dbReference type="InterPro" id="IPR000914">
    <property type="entry name" value="SBP_5_dom"/>
</dbReference>
<dbReference type="GO" id="GO:1904680">
    <property type="term" value="F:peptide transmembrane transporter activity"/>
    <property type="evidence" value="ECO:0007669"/>
    <property type="project" value="TreeGrafter"/>
</dbReference>